<evidence type="ECO:0000313" key="1">
    <source>
        <dbReference type="EMBL" id="KAI0032300.1"/>
    </source>
</evidence>
<gene>
    <name evidence="1" type="ORF">K488DRAFT_78547</name>
</gene>
<proteinExistence type="predicted"/>
<comment type="caution">
    <text evidence="1">The sequence shown here is derived from an EMBL/GenBank/DDBJ whole genome shotgun (WGS) entry which is preliminary data.</text>
</comment>
<evidence type="ECO:0000313" key="2">
    <source>
        <dbReference type="Proteomes" id="UP000814128"/>
    </source>
</evidence>
<organism evidence="1 2">
    <name type="scientific">Vararia minispora EC-137</name>
    <dbReference type="NCBI Taxonomy" id="1314806"/>
    <lineage>
        <taxon>Eukaryota</taxon>
        <taxon>Fungi</taxon>
        <taxon>Dikarya</taxon>
        <taxon>Basidiomycota</taxon>
        <taxon>Agaricomycotina</taxon>
        <taxon>Agaricomycetes</taxon>
        <taxon>Russulales</taxon>
        <taxon>Lachnocladiaceae</taxon>
        <taxon>Vararia</taxon>
    </lineage>
</organism>
<name>A0ACB8QKW1_9AGAM</name>
<keyword evidence="2" id="KW-1185">Reference proteome</keyword>
<accession>A0ACB8QKW1</accession>
<protein>
    <submittedName>
        <fullName evidence="1">Cytochrome P450</fullName>
    </submittedName>
</protein>
<dbReference type="EMBL" id="MU273550">
    <property type="protein sequence ID" value="KAI0032300.1"/>
    <property type="molecule type" value="Genomic_DNA"/>
</dbReference>
<reference evidence="1" key="2">
    <citation type="journal article" date="2022" name="New Phytol.">
        <title>Evolutionary transition to the ectomycorrhizal habit in the genomes of a hyperdiverse lineage of mushroom-forming fungi.</title>
        <authorList>
            <person name="Looney B."/>
            <person name="Miyauchi S."/>
            <person name="Morin E."/>
            <person name="Drula E."/>
            <person name="Courty P.E."/>
            <person name="Kohler A."/>
            <person name="Kuo A."/>
            <person name="LaButti K."/>
            <person name="Pangilinan J."/>
            <person name="Lipzen A."/>
            <person name="Riley R."/>
            <person name="Andreopoulos W."/>
            <person name="He G."/>
            <person name="Johnson J."/>
            <person name="Nolan M."/>
            <person name="Tritt A."/>
            <person name="Barry K.W."/>
            <person name="Grigoriev I.V."/>
            <person name="Nagy L.G."/>
            <person name="Hibbett D."/>
            <person name="Henrissat B."/>
            <person name="Matheny P.B."/>
            <person name="Labbe J."/>
            <person name="Martin F.M."/>
        </authorList>
    </citation>
    <scope>NUCLEOTIDE SEQUENCE</scope>
    <source>
        <strain evidence="1">EC-137</strain>
    </source>
</reference>
<dbReference type="Proteomes" id="UP000814128">
    <property type="component" value="Unassembled WGS sequence"/>
</dbReference>
<reference evidence="1" key="1">
    <citation type="submission" date="2021-02" db="EMBL/GenBank/DDBJ databases">
        <authorList>
            <consortium name="DOE Joint Genome Institute"/>
            <person name="Ahrendt S."/>
            <person name="Looney B.P."/>
            <person name="Miyauchi S."/>
            <person name="Morin E."/>
            <person name="Drula E."/>
            <person name="Courty P.E."/>
            <person name="Chicoki N."/>
            <person name="Fauchery L."/>
            <person name="Kohler A."/>
            <person name="Kuo A."/>
            <person name="Labutti K."/>
            <person name="Pangilinan J."/>
            <person name="Lipzen A."/>
            <person name="Riley R."/>
            <person name="Andreopoulos W."/>
            <person name="He G."/>
            <person name="Johnson J."/>
            <person name="Barry K.W."/>
            <person name="Grigoriev I.V."/>
            <person name="Nagy L."/>
            <person name="Hibbett D."/>
            <person name="Henrissat B."/>
            <person name="Matheny P.B."/>
            <person name="Labbe J."/>
            <person name="Martin F."/>
        </authorList>
    </citation>
    <scope>NUCLEOTIDE SEQUENCE</scope>
    <source>
        <strain evidence="1">EC-137</strain>
    </source>
</reference>
<sequence>MKGHQKDIRYQNEVGDLDFKWMDSYGSAWRVAGCFGQEQLMIVDPKAIHHIVHASGYDYPKKQENRQGMRLLGGRGMIWSHGERHQRQRKILNPAFTTSQIKSFLPIFIRTGMELVGKLKEEVVLTAAASGLSDDTAVINVVRWLSHTTLDAIGEAGFNLKLGALNSDENELTKVYHNLFLDSTLYPPVADIIFKHFWAYIPEDILNWVRYIPTAQYRRFRQYLDHMRRYAKELIRGFDVNSDGKDVLSLLLRANASQDPESRVSDDELFDLIPTMLLAGHDTTAMTLVWFLWELAKDIDFQTKVREEIAATRKKIVTRGGKDLEVADLDSMVYLHAAMKESMRIHTIAWEMHRTAGTNDVIPLAFPITTKSGKTLSGIPVSKGQNIAISMCGYNRVPEVWGEDAHVWNPYRFLDEGKTMQTGKAGGLRGCIGVIEMQTIAIALLENFQFTVPPEPKDRVILRKPATVMSPMNEHHQGSWLGLSMRIIEA</sequence>